<dbReference type="Pfam" id="PF13365">
    <property type="entry name" value="Trypsin_2"/>
    <property type="match status" value="1"/>
</dbReference>
<dbReference type="SUPFAM" id="SSF52540">
    <property type="entry name" value="P-loop containing nucleoside triphosphate hydrolases"/>
    <property type="match status" value="1"/>
</dbReference>
<comment type="caution">
    <text evidence="2">The sequence shown here is derived from an EMBL/GenBank/DDBJ whole genome shotgun (WGS) entry which is preliminary data.</text>
</comment>
<dbReference type="InterPro" id="IPR002182">
    <property type="entry name" value="NB-ARC"/>
</dbReference>
<accession>A0A6L5GEH4</accession>
<dbReference type="GO" id="GO:0043531">
    <property type="term" value="F:ADP binding"/>
    <property type="evidence" value="ECO:0007669"/>
    <property type="project" value="InterPro"/>
</dbReference>
<reference evidence="2 3" key="1">
    <citation type="submission" date="2019-10" db="EMBL/GenBank/DDBJ databases">
        <title>Glycomyces albidus sp. nov., a novel actinomycete isolated from rhizosphere soil of wheat (Triticum aestivum L.).</title>
        <authorList>
            <person name="Qian L."/>
        </authorList>
    </citation>
    <scope>NUCLEOTIDE SEQUENCE [LARGE SCALE GENOMIC DNA]</scope>
    <source>
        <strain evidence="2 3">NEAU-7082</strain>
    </source>
</reference>
<dbReference type="EMBL" id="WIAO01000034">
    <property type="protein sequence ID" value="MQM28048.1"/>
    <property type="molecule type" value="Genomic_DNA"/>
</dbReference>
<dbReference type="SMART" id="SM00028">
    <property type="entry name" value="TPR"/>
    <property type="match status" value="5"/>
</dbReference>
<proteinExistence type="predicted"/>
<dbReference type="SUPFAM" id="SSF48452">
    <property type="entry name" value="TPR-like"/>
    <property type="match status" value="1"/>
</dbReference>
<protein>
    <submittedName>
        <fullName evidence="2">Tetratricopeptide repeat protein</fullName>
    </submittedName>
</protein>
<dbReference type="InterPro" id="IPR027417">
    <property type="entry name" value="P-loop_NTPase"/>
</dbReference>
<organism evidence="2 3">
    <name type="scientific">Glycomyces albidus</name>
    <dbReference type="NCBI Taxonomy" id="2656774"/>
    <lineage>
        <taxon>Bacteria</taxon>
        <taxon>Bacillati</taxon>
        <taxon>Actinomycetota</taxon>
        <taxon>Actinomycetes</taxon>
        <taxon>Glycomycetales</taxon>
        <taxon>Glycomycetaceae</taxon>
        <taxon>Glycomyces</taxon>
    </lineage>
</organism>
<evidence type="ECO:0000259" key="1">
    <source>
        <dbReference type="Pfam" id="PF00931"/>
    </source>
</evidence>
<dbReference type="Pfam" id="PF00931">
    <property type="entry name" value="NB-ARC"/>
    <property type="match status" value="1"/>
</dbReference>
<name>A0A6L5GEH4_9ACTN</name>
<dbReference type="Gene3D" id="3.40.50.300">
    <property type="entry name" value="P-loop containing nucleotide triphosphate hydrolases"/>
    <property type="match status" value="1"/>
</dbReference>
<evidence type="ECO:0000313" key="2">
    <source>
        <dbReference type="EMBL" id="MQM28048.1"/>
    </source>
</evidence>
<sequence>MELVPGRRMMAAVGIDDRRLFRFAVRVEQGAGDGSGFLGSGFIAAPGLILTCAHVVKDVDDGRPLRIVSELPQVNAATAVVVARTADRPGPDGLWDGPDLALIELRDDRGRRIDGHPCPRLDLAAAPPPGPARRRAIVAARPNPGNDRSVPRLRGVDFTWESLDDQGFWWLTGGHALQGMSGGMLIDPDRRAVCAVVNNSRGLGAPTGALATPLSELAALGVPVDAVTGFNGATEWDAAFDRRPDSPWRDHWNPGLSGRNFVGRRNELDKLRSRLDESGGLAVVQSIGGFGGVGKTALAVAFADRLRDRFDGRVFHDFASYRGPVPDTSTDALGTVLVGVGAATPNEVELLDHRARADRWHAAVADRRILMVWDNVDSAAQLDDLLLRGDGCFTIVTTRDRLRIDDEPTLRLDVLDEADAIAMFHRLAGAHHPPGLVAELIRRDLYMPVLIATHAREIAGEEVAIEEVIADLPDPSEARQQADPRHLQDLFERLSGSYNRLEPEEQQAFRAFGAHPGASATLGSLAAAMDCGLREAERRMRALVRAGLADRNLKRLSTELALRQYRSHDLLRVFGCYLAEAQDDLVASRIALVHHYLDRLGRDFGEDPDWFTAEADTIRLLATGGEDAMHAHLGRFLGYRGLRYCAYDDAEAGFRHAERLDIARGDDRRTGHSRWGLGEVARLRGQLDDAAARYAAALERSETAGDPGGIGNARRGLGEVAQLRGDAELAERHYTAAIAAYREAGFSHGLVYLERGLGRVAILRGEFTLAAARFAAALEASESEGDAYGIAFALLGLGDTALAAGDLDEAEARFTDAQARFTTGGDAVGAASAVQGLGKVALALGHTALARERFEEVERVYREHDVARNLADLKDDFARLEAAELNP</sequence>
<dbReference type="InterPro" id="IPR043504">
    <property type="entry name" value="Peptidase_S1_PA_chymotrypsin"/>
</dbReference>
<dbReference type="InterPro" id="IPR009003">
    <property type="entry name" value="Peptidase_S1_PA"/>
</dbReference>
<dbReference type="PANTHER" id="PTHR47691">
    <property type="entry name" value="REGULATOR-RELATED"/>
    <property type="match status" value="1"/>
</dbReference>
<gene>
    <name evidence="2" type="ORF">GFD30_21135</name>
</gene>
<dbReference type="RefSeq" id="WP_153027161.1">
    <property type="nucleotide sequence ID" value="NZ_WIAO01000034.1"/>
</dbReference>
<dbReference type="AlphaFoldDB" id="A0A6L5GEH4"/>
<evidence type="ECO:0000313" key="3">
    <source>
        <dbReference type="Proteomes" id="UP000477750"/>
    </source>
</evidence>
<dbReference type="Pfam" id="PF13424">
    <property type="entry name" value="TPR_12"/>
    <property type="match status" value="2"/>
</dbReference>
<dbReference type="Proteomes" id="UP000477750">
    <property type="component" value="Unassembled WGS sequence"/>
</dbReference>
<dbReference type="Gene3D" id="1.25.40.10">
    <property type="entry name" value="Tetratricopeptide repeat domain"/>
    <property type="match status" value="2"/>
</dbReference>
<dbReference type="PANTHER" id="PTHR47691:SF3">
    <property type="entry name" value="HTH-TYPE TRANSCRIPTIONAL REGULATOR RV0890C-RELATED"/>
    <property type="match status" value="1"/>
</dbReference>
<dbReference type="Gene3D" id="2.40.10.10">
    <property type="entry name" value="Trypsin-like serine proteases"/>
    <property type="match status" value="1"/>
</dbReference>
<dbReference type="InterPro" id="IPR019734">
    <property type="entry name" value="TPR_rpt"/>
</dbReference>
<keyword evidence="3" id="KW-1185">Reference proteome</keyword>
<feature type="domain" description="NB-ARC" evidence="1">
    <location>
        <begin position="266"/>
        <end position="424"/>
    </location>
</feature>
<dbReference type="InterPro" id="IPR011990">
    <property type="entry name" value="TPR-like_helical_dom_sf"/>
</dbReference>
<dbReference type="SUPFAM" id="SSF50494">
    <property type="entry name" value="Trypsin-like serine proteases"/>
    <property type="match status" value="1"/>
</dbReference>